<evidence type="ECO:0000313" key="9">
    <source>
        <dbReference type="EMBL" id="EEZ99387.1"/>
    </source>
</evidence>
<keyword evidence="10" id="KW-1185">Reference proteome</keyword>
<reference evidence="9 10" key="1">
    <citation type="journal article" date="2008" name="Nature">
        <title>The genome of the model beetle and pest Tribolium castaneum.</title>
        <authorList>
            <consortium name="Tribolium Genome Sequencing Consortium"/>
            <person name="Richards S."/>
            <person name="Gibbs R.A."/>
            <person name="Weinstock G.M."/>
            <person name="Brown S.J."/>
            <person name="Denell R."/>
            <person name="Beeman R.W."/>
            <person name="Gibbs R."/>
            <person name="Beeman R.W."/>
            <person name="Brown S.J."/>
            <person name="Bucher G."/>
            <person name="Friedrich M."/>
            <person name="Grimmelikhuijzen C.J."/>
            <person name="Klingler M."/>
            <person name="Lorenzen M."/>
            <person name="Richards S."/>
            <person name="Roth S."/>
            <person name="Schroder R."/>
            <person name="Tautz D."/>
            <person name="Zdobnov E.M."/>
            <person name="Muzny D."/>
            <person name="Gibbs R.A."/>
            <person name="Weinstock G.M."/>
            <person name="Attaway T."/>
            <person name="Bell S."/>
            <person name="Buhay C.J."/>
            <person name="Chandrabose M.N."/>
            <person name="Chavez D."/>
            <person name="Clerk-Blankenburg K.P."/>
            <person name="Cree A."/>
            <person name="Dao M."/>
            <person name="Davis C."/>
            <person name="Chacko J."/>
            <person name="Dinh H."/>
            <person name="Dugan-Rocha S."/>
            <person name="Fowler G."/>
            <person name="Garner T.T."/>
            <person name="Garnes J."/>
            <person name="Gnirke A."/>
            <person name="Hawes A."/>
            <person name="Hernandez J."/>
            <person name="Hines S."/>
            <person name="Holder M."/>
            <person name="Hume J."/>
            <person name="Jhangiani S.N."/>
            <person name="Joshi V."/>
            <person name="Khan Z.M."/>
            <person name="Jackson L."/>
            <person name="Kovar C."/>
            <person name="Kowis A."/>
            <person name="Lee S."/>
            <person name="Lewis L.R."/>
            <person name="Margolis J."/>
            <person name="Morgan M."/>
            <person name="Nazareth L.V."/>
            <person name="Nguyen N."/>
            <person name="Okwuonu G."/>
            <person name="Parker D."/>
            <person name="Richards S."/>
            <person name="Ruiz S.J."/>
            <person name="Santibanez J."/>
            <person name="Savard J."/>
            <person name="Scherer S.E."/>
            <person name="Schneider B."/>
            <person name="Sodergren E."/>
            <person name="Tautz D."/>
            <person name="Vattahil S."/>
            <person name="Villasana D."/>
            <person name="White C.S."/>
            <person name="Wright R."/>
            <person name="Park Y."/>
            <person name="Beeman R.W."/>
            <person name="Lord J."/>
            <person name="Oppert B."/>
            <person name="Lorenzen M."/>
            <person name="Brown S."/>
            <person name="Wang L."/>
            <person name="Savard J."/>
            <person name="Tautz D."/>
            <person name="Richards S."/>
            <person name="Weinstock G."/>
            <person name="Gibbs R.A."/>
            <person name="Liu Y."/>
            <person name="Worley K."/>
            <person name="Weinstock G."/>
            <person name="Elsik C.G."/>
            <person name="Reese J.T."/>
            <person name="Elhaik E."/>
            <person name="Landan G."/>
            <person name="Graur D."/>
            <person name="Arensburger P."/>
            <person name="Atkinson P."/>
            <person name="Beeman R.W."/>
            <person name="Beidler J."/>
            <person name="Brown S.J."/>
            <person name="Demuth J.P."/>
            <person name="Drury D.W."/>
            <person name="Du Y.Z."/>
            <person name="Fujiwara H."/>
            <person name="Lorenzen M."/>
            <person name="Maselli V."/>
            <person name="Osanai M."/>
            <person name="Park Y."/>
            <person name="Robertson H.M."/>
            <person name="Tu Z."/>
            <person name="Wang J.J."/>
            <person name="Wang S."/>
            <person name="Richards S."/>
            <person name="Song H."/>
            <person name="Zhang L."/>
            <person name="Sodergren E."/>
            <person name="Werner D."/>
            <person name="Stanke M."/>
            <person name="Morgenstern B."/>
            <person name="Solovyev V."/>
            <person name="Kosarev P."/>
            <person name="Brown G."/>
            <person name="Chen H.C."/>
            <person name="Ermolaeva O."/>
            <person name="Hlavina W."/>
            <person name="Kapustin Y."/>
            <person name="Kiryutin B."/>
            <person name="Kitts P."/>
            <person name="Maglott D."/>
            <person name="Pruitt K."/>
            <person name="Sapojnikov V."/>
            <person name="Souvorov A."/>
            <person name="Mackey A.J."/>
            <person name="Waterhouse R.M."/>
            <person name="Wyder S."/>
            <person name="Zdobnov E.M."/>
            <person name="Zdobnov E.M."/>
            <person name="Wyder S."/>
            <person name="Kriventseva E.V."/>
            <person name="Kadowaki T."/>
            <person name="Bork P."/>
            <person name="Aranda M."/>
            <person name="Bao R."/>
            <person name="Beermann A."/>
            <person name="Berns N."/>
            <person name="Bolognesi R."/>
            <person name="Bonneton F."/>
            <person name="Bopp D."/>
            <person name="Brown S.J."/>
            <person name="Bucher G."/>
            <person name="Butts T."/>
            <person name="Chaumot A."/>
            <person name="Denell R.E."/>
            <person name="Ferrier D.E."/>
            <person name="Friedrich M."/>
            <person name="Gordon C.M."/>
            <person name="Jindra M."/>
            <person name="Klingler M."/>
            <person name="Lan Q."/>
            <person name="Lattorff H.M."/>
            <person name="Laudet V."/>
            <person name="von Levetsow C."/>
            <person name="Liu Z."/>
            <person name="Lutz R."/>
            <person name="Lynch J.A."/>
            <person name="da Fonseca R.N."/>
            <person name="Posnien N."/>
            <person name="Reuter R."/>
            <person name="Roth S."/>
            <person name="Savard J."/>
            <person name="Schinko J.B."/>
            <person name="Schmitt C."/>
            <person name="Schoppmeier M."/>
            <person name="Schroder R."/>
            <person name="Shippy T.D."/>
            <person name="Simonnet F."/>
            <person name="Marques-Souza H."/>
            <person name="Tautz D."/>
            <person name="Tomoyasu Y."/>
            <person name="Trauner J."/>
            <person name="Van der Zee M."/>
            <person name="Vervoort M."/>
            <person name="Wittkopp N."/>
            <person name="Wimmer E.A."/>
            <person name="Yang X."/>
            <person name="Jones A.K."/>
            <person name="Sattelle D.B."/>
            <person name="Ebert P.R."/>
            <person name="Nelson D."/>
            <person name="Scott J.G."/>
            <person name="Beeman R.W."/>
            <person name="Muthukrishnan S."/>
            <person name="Kramer K.J."/>
            <person name="Arakane Y."/>
            <person name="Beeman R.W."/>
            <person name="Zhu Q."/>
            <person name="Hogenkamp D."/>
            <person name="Dixit R."/>
            <person name="Oppert B."/>
            <person name="Jiang H."/>
            <person name="Zou Z."/>
            <person name="Marshall J."/>
            <person name="Elpidina E."/>
            <person name="Vinokurov K."/>
            <person name="Oppert C."/>
            <person name="Zou Z."/>
            <person name="Evans J."/>
            <person name="Lu Z."/>
            <person name="Zhao P."/>
            <person name="Sumathipala N."/>
            <person name="Altincicek B."/>
            <person name="Vilcinskas A."/>
            <person name="Williams M."/>
            <person name="Hultmark D."/>
            <person name="Hetru C."/>
            <person name="Jiang H."/>
            <person name="Grimmelikhuijzen C.J."/>
            <person name="Hauser F."/>
            <person name="Cazzamali G."/>
            <person name="Williamson M."/>
            <person name="Park Y."/>
            <person name="Li B."/>
            <person name="Tanaka Y."/>
            <person name="Predel R."/>
            <person name="Neupert S."/>
            <person name="Schachtner J."/>
            <person name="Verleyen P."/>
            <person name="Raible F."/>
            <person name="Bork P."/>
            <person name="Friedrich M."/>
            <person name="Walden K.K."/>
            <person name="Robertson H.M."/>
            <person name="Angeli S."/>
            <person name="Foret S."/>
            <person name="Bucher G."/>
            <person name="Schuetz S."/>
            <person name="Maleszka R."/>
            <person name="Wimmer E.A."/>
            <person name="Beeman R.W."/>
            <person name="Lorenzen M."/>
            <person name="Tomoyasu Y."/>
            <person name="Miller S.C."/>
            <person name="Grossmann D."/>
            <person name="Bucher G."/>
        </authorList>
    </citation>
    <scope>NUCLEOTIDE SEQUENCE [LARGE SCALE GENOMIC DNA]</scope>
    <source>
        <strain evidence="9 10">Georgia GA2</strain>
    </source>
</reference>
<comment type="function">
    <text evidence="8">Gustatory receptor which mediates acceptance or avoidance behavior, depending on its substrates.</text>
</comment>
<organism evidence="9 10">
    <name type="scientific">Tribolium castaneum</name>
    <name type="common">Red flour beetle</name>
    <dbReference type="NCBI Taxonomy" id="7070"/>
    <lineage>
        <taxon>Eukaryota</taxon>
        <taxon>Metazoa</taxon>
        <taxon>Ecdysozoa</taxon>
        <taxon>Arthropoda</taxon>
        <taxon>Hexapoda</taxon>
        <taxon>Insecta</taxon>
        <taxon>Pterygota</taxon>
        <taxon>Neoptera</taxon>
        <taxon>Endopterygota</taxon>
        <taxon>Coleoptera</taxon>
        <taxon>Polyphaga</taxon>
        <taxon>Cucujiformia</taxon>
        <taxon>Tenebrionidae</taxon>
        <taxon>Tenebrionidae incertae sedis</taxon>
        <taxon>Tribolium</taxon>
    </lineage>
</organism>
<evidence type="ECO:0000256" key="5">
    <source>
        <dbReference type="ARBA" id="ARBA00023136"/>
    </source>
</evidence>
<dbReference type="GO" id="GO:0030424">
    <property type="term" value="C:axon"/>
    <property type="evidence" value="ECO:0000318"/>
    <property type="project" value="GO_Central"/>
</dbReference>
<keyword evidence="5 8" id="KW-0472">Membrane</keyword>
<comment type="caution">
    <text evidence="8">Lacks conserved residue(s) required for the propagation of feature annotation.</text>
</comment>
<dbReference type="GO" id="GO:0050909">
    <property type="term" value="P:sensory perception of taste"/>
    <property type="evidence" value="ECO:0007669"/>
    <property type="project" value="InterPro"/>
</dbReference>
<dbReference type="PANTHER" id="PTHR21143">
    <property type="entry name" value="INVERTEBRATE GUSTATORY RECEPTOR"/>
    <property type="match status" value="1"/>
</dbReference>
<feature type="transmembrane region" description="Helical" evidence="8">
    <location>
        <begin position="12"/>
        <end position="29"/>
    </location>
</feature>
<feature type="transmembrane region" description="Helical" evidence="8">
    <location>
        <begin position="281"/>
        <end position="299"/>
    </location>
</feature>
<evidence type="ECO:0000256" key="7">
    <source>
        <dbReference type="ARBA" id="ARBA00023224"/>
    </source>
</evidence>
<dbReference type="EMBL" id="KQ971314">
    <property type="protein sequence ID" value="EEZ99387.1"/>
    <property type="molecule type" value="Genomic_DNA"/>
</dbReference>
<keyword evidence="2 8" id="KW-1003">Cell membrane</keyword>
<keyword evidence="6 8" id="KW-0675">Receptor</keyword>
<protein>
    <recommendedName>
        <fullName evidence="8">Gustatory receptor</fullName>
    </recommendedName>
</protein>
<dbReference type="GO" id="GO:0030425">
    <property type="term" value="C:dendrite"/>
    <property type="evidence" value="ECO:0000318"/>
    <property type="project" value="GO_Central"/>
</dbReference>
<dbReference type="GO" id="GO:0008049">
    <property type="term" value="P:male courtship behavior"/>
    <property type="evidence" value="ECO:0000318"/>
    <property type="project" value="GO_Central"/>
</dbReference>
<evidence type="ECO:0000256" key="6">
    <source>
        <dbReference type="ARBA" id="ARBA00023170"/>
    </source>
</evidence>
<evidence type="ECO:0000256" key="8">
    <source>
        <dbReference type="RuleBase" id="RU363108"/>
    </source>
</evidence>
<feature type="transmembrane region" description="Helical" evidence="8">
    <location>
        <begin position="162"/>
        <end position="186"/>
    </location>
</feature>
<dbReference type="GO" id="GO:0005886">
    <property type="term" value="C:plasma membrane"/>
    <property type="evidence" value="ECO:0007669"/>
    <property type="project" value="UniProtKB-SubCell"/>
</dbReference>
<dbReference type="GO" id="GO:0007165">
    <property type="term" value="P:signal transduction"/>
    <property type="evidence" value="ECO:0007669"/>
    <property type="project" value="UniProtKB-KW"/>
</dbReference>
<dbReference type="Proteomes" id="UP000007266">
    <property type="component" value="Linkage group 2"/>
</dbReference>
<feature type="transmembrane region" description="Helical" evidence="8">
    <location>
        <begin position="238"/>
        <end position="261"/>
    </location>
</feature>
<comment type="subcellular location">
    <subcellularLocation>
        <location evidence="1 8">Cell membrane</location>
        <topology evidence="1 8">Multi-pass membrane protein</topology>
    </subcellularLocation>
</comment>
<evidence type="ECO:0000256" key="1">
    <source>
        <dbReference type="ARBA" id="ARBA00004651"/>
    </source>
</evidence>
<feature type="transmembrane region" description="Helical" evidence="8">
    <location>
        <begin position="130"/>
        <end position="150"/>
    </location>
</feature>
<name>D6WBU0_TRICA</name>
<keyword evidence="4 8" id="KW-1133">Transmembrane helix</keyword>
<dbReference type="InterPro" id="IPR013604">
    <property type="entry name" value="7TM_chemorcpt"/>
</dbReference>
<comment type="similarity">
    <text evidence="8">Belongs to the insect chemoreceptor superfamily. Gustatory receptor (GR) family.</text>
</comment>
<gene>
    <name evidence="9" type="primary">TcGr152</name>
    <name evidence="9" type="ORF">TcasGA2_TC030241</name>
</gene>
<dbReference type="Pfam" id="PF08395">
    <property type="entry name" value="7tm_7"/>
    <property type="match status" value="1"/>
</dbReference>
<feature type="transmembrane region" description="Helical" evidence="8">
    <location>
        <begin position="367"/>
        <end position="387"/>
    </location>
</feature>
<evidence type="ECO:0000256" key="2">
    <source>
        <dbReference type="ARBA" id="ARBA00022475"/>
    </source>
</evidence>
<feature type="transmembrane region" description="Helical" evidence="8">
    <location>
        <begin position="77"/>
        <end position="97"/>
    </location>
</feature>
<dbReference type="GO" id="GO:0007635">
    <property type="term" value="P:chemosensory behavior"/>
    <property type="evidence" value="ECO:0000318"/>
    <property type="project" value="GO_Central"/>
</dbReference>
<keyword evidence="3 8" id="KW-0812">Transmembrane</keyword>
<dbReference type="HOGENOM" id="CLU_750827_0_0_1"/>
<sequence length="398" mass="46472">MKRSHFNKPLEFVILVAKILGIVPLSSGPQRKRVRVLLILKQVLGFCGIVFICWLHFFHYSCTKIKFSYLSSTISSILNVGYNVLMCIGTYLISILYEKKYRSVSVVISSFDQSMESRVKSRKKISTVETIVFGLSVTFVLVILCVQFGHYFRNYRRNNFCILFTVLSLVITTVVFLLNFVLLIGVSKRFKLLNKYFKSIIFLAVDYENSNVSLVRETEECSKLCHMLMVTAELVNQIFELFIAIDFMIFFCLLIFLIFYLSADNDTFRDRFPTKIEMYTMFFWTLVAFLKTVLTTYAFKSVATEANHYNRIVHSIRSESVIPKNLVTHYFFLNYPLSKTFKVITISHQLNFYSSQFTVFEMFPLEWSNLFTILVSAMMYSIFFLQLNGGKNYILFLS</sequence>
<dbReference type="GO" id="GO:0043025">
    <property type="term" value="C:neuronal cell body"/>
    <property type="evidence" value="ECO:0000318"/>
    <property type="project" value="GO_Central"/>
</dbReference>
<keyword evidence="7 8" id="KW-0807">Transducer</keyword>
<proteinExistence type="inferred from homology"/>
<accession>D6WBU0</accession>
<evidence type="ECO:0000313" key="10">
    <source>
        <dbReference type="Proteomes" id="UP000007266"/>
    </source>
</evidence>
<evidence type="ECO:0000256" key="3">
    <source>
        <dbReference type="ARBA" id="ARBA00022692"/>
    </source>
</evidence>
<dbReference type="PANTHER" id="PTHR21143:SF104">
    <property type="entry name" value="GUSTATORY RECEPTOR 8A-RELATED"/>
    <property type="match status" value="1"/>
</dbReference>
<feature type="transmembrane region" description="Helical" evidence="8">
    <location>
        <begin position="36"/>
        <end position="57"/>
    </location>
</feature>
<evidence type="ECO:0000256" key="4">
    <source>
        <dbReference type="ARBA" id="ARBA00022989"/>
    </source>
</evidence>
<dbReference type="AlphaFoldDB" id="D6WBU0"/>
<reference evidence="9 10" key="2">
    <citation type="journal article" date="2010" name="Nucleic Acids Res.">
        <title>BeetleBase in 2010: revisions to provide comprehensive genomic information for Tribolium castaneum.</title>
        <authorList>
            <person name="Kim H.S."/>
            <person name="Murphy T."/>
            <person name="Xia J."/>
            <person name="Caragea D."/>
            <person name="Park Y."/>
            <person name="Beeman R.W."/>
            <person name="Lorenzen M.D."/>
            <person name="Butcher S."/>
            <person name="Manak J.R."/>
            <person name="Brown S.J."/>
        </authorList>
    </citation>
    <scope>GENOME REANNOTATION</scope>
    <source>
        <strain evidence="9 10">Georgia GA2</strain>
    </source>
</reference>